<sequence>MLIKFFNGIFPLDKEAVEAAKQVFSLRNYKRKGLLLQEGDVCRFYNFVISGCFKLYGVDNNGVEHNLQFAIENQWIADFNSFYEQSASRLFIEAVEPSTVLQIEHDDLLYLYTHYPRFDRNFRIVIERKFIELQDRVLQNISFTAEERYQLFQQNFPDLIQRLPGTQIASYLGITSEFLSKIKKKIVKK</sequence>
<dbReference type="AlphaFoldDB" id="A0A4R0Q1R1"/>
<dbReference type="CDD" id="cd00038">
    <property type="entry name" value="CAP_ED"/>
    <property type="match status" value="1"/>
</dbReference>
<evidence type="ECO:0000313" key="3">
    <source>
        <dbReference type="Proteomes" id="UP000293925"/>
    </source>
</evidence>
<protein>
    <submittedName>
        <fullName evidence="2">Crp/Fnr family transcriptional regulator</fullName>
    </submittedName>
</protein>
<evidence type="ECO:0000313" key="2">
    <source>
        <dbReference type="EMBL" id="TCD26587.1"/>
    </source>
</evidence>
<keyword evidence="3" id="KW-1185">Reference proteome</keyword>
<name>A0A4R0Q1R1_9SPHI</name>
<dbReference type="InterPro" id="IPR018490">
    <property type="entry name" value="cNMP-bd_dom_sf"/>
</dbReference>
<dbReference type="Gene3D" id="2.60.120.10">
    <property type="entry name" value="Jelly Rolls"/>
    <property type="match status" value="1"/>
</dbReference>
<proteinExistence type="predicted"/>
<feature type="domain" description="Cyclic nucleotide-binding" evidence="1">
    <location>
        <begin position="27"/>
        <end position="113"/>
    </location>
</feature>
<dbReference type="InterPro" id="IPR000595">
    <property type="entry name" value="cNMP-bd_dom"/>
</dbReference>
<evidence type="ECO:0000259" key="1">
    <source>
        <dbReference type="Pfam" id="PF00027"/>
    </source>
</evidence>
<organism evidence="2 3">
    <name type="scientific">Pedobacter psychrodurus</name>
    <dbReference type="NCBI Taxonomy" id="2530456"/>
    <lineage>
        <taxon>Bacteria</taxon>
        <taxon>Pseudomonadati</taxon>
        <taxon>Bacteroidota</taxon>
        <taxon>Sphingobacteriia</taxon>
        <taxon>Sphingobacteriales</taxon>
        <taxon>Sphingobacteriaceae</taxon>
        <taxon>Pedobacter</taxon>
    </lineage>
</organism>
<dbReference type="OrthoDB" id="1092431at2"/>
<reference evidence="2 3" key="1">
    <citation type="submission" date="2019-02" db="EMBL/GenBank/DDBJ databases">
        <title>Pedobacter sp. RP-3-21 sp. nov., isolated from Arctic soil.</title>
        <authorList>
            <person name="Dahal R.H."/>
        </authorList>
    </citation>
    <scope>NUCLEOTIDE SEQUENCE [LARGE SCALE GENOMIC DNA]</scope>
    <source>
        <strain evidence="2 3">RP-3-21</strain>
    </source>
</reference>
<dbReference type="Pfam" id="PF00027">
    <property type="entry name" value="cNMP_binding"/>
    <property type="match status" value="1"/>
</dbReference>
<accession>A0A4R0Q1R1</accession>
<dbReference type="InterPro" id="IPR014710">
    <property type="entry name" value="RmlC-like_jellyroll"/>
</dbReference>
<dbReference type="Proteomes" id="UP000293925">
    <property type="component" value="Unassembled WGS sequence"/>
</dbReference>
<comment type="caution">
    <text evidence="2">The sequence shown here is derived from an EMBL/GenBank/DDBJ whole genome shotgun (WGS) entry which is preliminary data.</text>
</comment>
<dbReference type="SUPFAM" id="SSF51206">
    <property type="entry name" value="cAMP-binding domain-like"/>
    <property type="match status" value="1"/>
</dbReference>
<gene>
    <name evidence="2" type="ORF">EZ456_13085</name>
</gene>
<dbReference type="EMBL" id="SJSO01000009">
    <property type="protein sequence ID" value="TCD26587.1"/>
    <property type="molecule type" value="Genomic_DNA"/>
</dbReference>